<dbReference type="EMBL" id="CZQE01000012">
    <property type="protein sequence ID" value="CUS43149.1"/>
    <property type="molecule type" value="Genomic_DNA"/>
</dbReference>
<sequence>MRDFIMLMHGDTVDALSPDMWPPYLATLRALRIFDGGSSIGTGDTFRKQGVPGVMSPHLGGYIRVRAKDLASARALLSGNPVFECGGTVEIRELPRD</sequence>
<name>A0A160TIX7_9ZZZZ</name>
<reference evidence="1" key="1">
    <citation type="submission" date="2015-10" db="EMBL/GenBank/DDBJ databases">
        <authorList>
            <person name="Gilbert D.G."/>
        </authorList>
    </citation>
    <scope>NUCLEOTIDE SEQUENCE</scope>
</reference>
<gene>
    <name evidence="1" type="ORF">MGWOODY_Smn3310</name>
</gene>
<protein>
    <recommendedName>
        <fullName evidence="2">YCII-related domain-containing protein</fullName>
    </recommendedName>
</protein>
<proteinExistence type="predicted"/>
<evidence type="ECO:0000313" key="1">
    <source>
        <dbReference type="EMBL" id="CUS43149.1"/>
    </source>
</evidence>
<dbReference type="AlphaFoldDB" id="A0A160TIX7"/>
<organism evidence="1">
    <name type="scientific">hydrothermal vent metagenome</name>
    <dbReference type="NCBI Taxonomy" id="652676"/>
    <lineage>
        <taxon>unclassified sequences</taxon>
        <taxon>metagenomes</taxon>
        <taxon>ecological metagenomes</taxon>
    </lineage>
</organism>
<evidence type="ECO:0008006" key="2">
    <source>
        <dbReference type="Google" id="ProtNLM"/>
    </source>
</evidence>
<accession>A0A160TIX7</accession>